<evidence type="ECO:0000256" key="7">
    <source>
        <dbReference type="SAM" id="MobiDB-lite"/>
    </source>
</evidence>
<dbReference type="AlphaFoldDB" id="A0A1H4IW04"/>
<name>A0A1H4IW04_9MICO</name>
<evidence type="ECO:0000313" key="10">
    <source>
        <dbReference type="Proteomes" id="UP000199183"/>
    </source>
</evidence>
<keyword evidence="3 6" id="KW-0812">Transmembrane</keyword>
<dbReference type="InterPro" id="IPR037272">
    <property type="entry name" value="SNS_sf"/>
</dbReference>
<dbReference type="InterPro" id="IPR000175">
    <property type="entry name" value="Na/ntran_symport"/>
</dbReference>
<keyword evidence="4 8" id="KW-1133">Transmembrane helix</keyword>
<dbReference type="GO" id="GO:0015293">
    <property type="term" value="F:symporter activity"/>
    <property type="evidence" value="ECO:0007669"/>
    <property type="project" value="UniProtKB-KW"/>
</dbReference>
<gene>
    <name evidence="9" type="ORF">SAMN04489806_0324</name>
</gene>
<keyword evidence="5 8" id="KW-0472">Membrane</keyword>
<dbReference type="EMBL" id="FNRY01000001">
    <property type="protein sequence ID" value="SEB38203.1"/>
    <property type="molecule type" value="Genomic_DNA"/>
</dbReference>
<dbReference type="NCBIfam" id="NF037979">
    <property type="entry name" value="Na_transp"/>
    <property type="match status" value="1"/>
</dbReference>
<dbReference type="GO" id="GO:0016020">
    <property type="term" value="C:membrane"/>
    <property type="evidence" value="ECO:0007669"/>
    <property type="project" value="UniProtKB-SubCell"/>
</dbReference>
<feature type="transmembrane region" description="Helical" evidence="8">
    <location>
        <begin position="394"/>
        <end position="419"/>
    </location>
</feature>
<keyword evidence="10" id="KW-1185">Reference proteome</keyword>
<dbReference type="SUPFAM" id="SSF161070">
    <property type="entry name" value="SNF-like"/>
    <property type="match status" value="1"/>
</dbReference>
<feature type="transmembrane region" description="Helical" evidence="8">
    <location>
        <begin position="362"/>
        <end position="382"/>
    </location>
</feature>
<dbReference type="Pfam" id="PF00209">
    <property type="entry name" value="SNF"/>
    <property type="match status" value="2"/>
</dbReference>
<feature type="transmembrane region" description="Helical" evidence="8">
    <location>
        <begin position="52"/>
        <end position="74"/>
    </location>
</feature>
<feature type="transmembrane region" description="Helical" evidence="8">
    <location>
        <begin position="187"/>
        <end position="209"/>
    </location>
</feature>
<feature type="transmembrane region" description="Helical" evidence="8">
    <location>
        <begin position="229"/>
        <end position="254"/>
    </location>
</feature>
<dbReference type="STRING" id="640635.SAMN04489806_0324"/>
<proteinExistence type="inferred from homology"/>
<evidence type="ECO:0000256" key="5">
    <source>
        <dbReference type="ARBA" id="ARBA00023136"/>
    </source>
</evidence>
<feature type="transmembrane region" description="Helical" evidence="8">
    <location>
        <begin position="154"/>
        <end position="175"/>
    </location>
</feature>
<keyword evidence="6" id="KW-0769">Symport</keyword>
<evidence type="ECO:0000256" key="2">
    <source>
        <dbReference type="ARBA" id="ARBA00022448"/>
    </source>
</evidence>
<feature type="transmembrane region" description="Helical" evidence="8">
    <location>
        <begin position="266"/>
        <end position="291"/>
    </location>
</feature>
<evidence type="ECO:0000256" key="8">
    <source>
        <dbReference type="SAM" id="Phobius"/>
    </source>
</evidence>
<dbReference type="PANTHER" id="PTHR42948:SF1">
    <property type="entry name" value="TRANSPORTER"/>
    <property type="match status" value="1"/>
</dbReference>
<evidence type="ECO:0000256" key="4">
    <source>
        <dbReference type="ARBA" id="ARBA00022989"/>
    </source>
</evidence>
<accession>A0A1H4IW04</accession>
<feature type="transmembrane region" description="Helical" evidence="8">
    <location>
        <begin position="324"/>
        <end position="350"/>
    </location>
</feature>
<evidence type="ECO:0000256" key="6">
    <source>
        <dbReference type="RuleBase" id="RU003732"/>
    </source>
</evidence>
<keyword evidence="2 6" id="KW-0813">Transport</keyword>
<evidence type="ECO:0000256" key="3">
    <source>
        <dbReference type="ARBA" id="ARBA00022692"/>
    </source>
</evidence>
<dbReference type="CDD" id="cd10334">
    <property type="entry name" value="SLC6sbd_u1"/>
    <property type="match status" value="1"/>
</dbReference>
<feature type="transmembrane region" description="Helical" evidence="8">
    <location>
        <begin position="440"/>
        <end position="460"/>
    </location>
</feature>
<dbReference type="PROSITE" id="PS50267">
    <property type="entry name" value="NA_NEUROTRAN_SYMP_3"/>
    <property type="match status" value="1"/>
</dbReference>
<feature type="transmembrane region" description="Helical" evidence="8">
    <location>
        <begin position="472"/>
        <end position="492"/>
    </location>
</feature>
<dbReference type="PROSITE" id="PS00610">
    <property type="entry name" value="NA_NEUROTRAN_SYMP_1"/>
    <property type="match status" value="1"/>
</dbReference>
<feature type="transmembrane region" description="Helical" evidence="8">
    <location>
        <begin position="21"/>
        <end position="40"/>
    </location>
</feature>
<feature type="transmembrane region" description="Helical" evidence="8">
    <location>
        <begin position="95"/>
        <end position="123"/>
    </location>
</feature>
<dbReference type="Proteomes" id="UP000199183">
    <property type="component" value="Unassembled WGS sequence"/>
</dbReference>
<organism evidence="9 10">
    <name type="scientific">Paramicrobacterium humi</name>
    <dbReference type="NCBI Taxonomy" id="640635"/>
    <lineage>
        <taxon>Bacteria</taxon>
        <taxon>Bacillati</taxon>
        <taxon>Actinomycetota</taxon>
        <taxon>Actinomycetes</taxon>
        <taxon>Micrococcales</taxon>
        <taxon>Microbacteriaceae</taxon>
        <taxon>Paramicrobacterium</taxon>
    </lineage>
</organism>
<dbReference type="PRINTS" id="PR00176">
    <property type="entry name" value="NANEUSMPORT"/>
</dbReference>
<evidence type="ECO:0000256" key="1">
    <source>
        <dbReference type="ARBA" id="ARBA00004141"/>
    </source>
</evidence>
<sequence length="567" mass="60970">MKADTTPALGRRRETFSGRNAFIFAAIGSAVGLGNIWRFPYVAYDNGGGAFIIPYLVALLTAGIPLLFLDYSIGHKFRGSPPMAFRRLHRKSEMFGWWQVLICFVIAVYYAVIIAWAACYTVFSVTKAWGDDPAGFLMNDYLQVSENVDVGFDFVPGVTIPLVLVWVAAVGILAFGVQKGIARSSMIFIPLLFLMFIILVVQSLFLPGASTGLDALFTPDWSRLSDSSIWIAAYGQIFFSLSVAFGIMLTYSSYLKKKTDLTGSGFVVGFTNSGFELLAGIGVFAALGFIATQQGTGVDEVAASGIGLAFIGFPAIISQAPGGAILGVLFFASLVFAGFTSLVSILEVVISAVKDKLGLGRVSATLWVGIPMAVVSIILFPTTTGLNLLDVTDAFVNSFGIVAVALVVVVFLTAGFTALPTLRDHLNKTSSIKMGRTWQIFVGGLTPIVLGYTLIDSLQTRISEGYNDMPTWFVNTFGWGMAIALIVIAYLLSKIRWSPKSALHDADLDGEPVAGPILDREIDAKEISRHHAETDEFAAVNDAEPTFEAGPAGSVPSRRSLRKEDES</sequence>
<feature type="region of interest" description="Disordered" evidence="7">
    <location>
        <begin position="533"/>
        <end position="567"/>
    </location>
</feature>
<evidence type="ECO:0000313" key="9">
    <source>
        <dbReference type="EMBL" id="SEB38203.1"/>
    </source>
</evidence>
<protein>
    <recommendedName>
        <fullName evidence="6">Transporter</fullName>
    </recommendedName>
</protein>
<dbReference type="PANTHER" id="PTHR42948">
    <property type="entry name" value="TRANSPORTER"/>
    <property type="match status" value="1"/>
</dbReference>
<comment type="subcellular location">
    <subcellularLocation>
        <location evidence="1">Membrane</location>
        <topology evidence="1">Multi-pass membrane protein</topology>
    </subcellularLocation>
</comment>
<comment type="similarity">
    <text evidence="6">Belongs to the sodium:neurotransmitter symporter (SNF) (TC 2.A.22) family.</text>
</comment>
<reference evidence="9 10" key="1">
    <citation type="submission" date="2016-10" db="EMBL/GenBank/DDBJ databases">
        <authorList>
            <person name="de Groot N.N."/>
        </authorList>
    </citation>
    <scope>NUCLEOTIDE SEQUENCE [LARGE SCALE GENOMIC DNA]</scope>
    <source>
        <strain evidence="9 10">DSM 21799</strain>
    </source>
</reference>